<evidence type="ECO:0000313" key="2">
    <source>
        <dbReference type="Proteomes" id="UP001597512"/>
    </source>
</evidence>
<gene>
    <name evidence="1" type="ORF">ACFS25_31560</name>
</gene>
<accession>A0ABW6AV72</accession>
<name>A0ABW6AV72_9BACT</name>
<reference evidence="2" key="1">
    <citation type="journal article" date="2019" name="Int. J. Syst. Evol. Microbiol.">
        <title>The Global Catalogue of Microorganisms (GCM) 10K type strain sequencing project: providing services to taxonomists for standard genome sequencing and annotation.</title>
        <authorList>
            <consortium name="The Broad Institute Genomics Platform"/>
            <consortium name="The Broad Institute Genome Sequencing Center for Infectious Disease"/>
            <person name="Wu L."/>
            <person name="Ma J."/>
        </authorList>
    </citation>
    <scope>NUCLEOTIDE SEQUENCE [LARGE SCALE GENOMIC DNA]</scope>
    <source>
        <strain evidence="2">KCTC 52490</strain>
    </source>
</reference>
<proteinExistence type="predicted"/>
<dbReference type="RefSeq" id="WP_381509180.1">
    <property type="nucleotide sequence ID" value="NZ_JBHUOM010000058.1"/>
</dbReference>
<sequence>MMSAVIYLKRYQYRGIHHYAKVWHDRDPPLSEVVNFLNPVPQIEHREYDLTVASDLLAYETLLETWDWVLEDEFTHAYQEATAGEFRIYINGKAL</sequence>
<keyword evidence="2" id="KW-1185">Reference proteome</keyword>
<evidence type="ECO:0000313" key="1">
    <source>
        <dbReference type="EMBL" id="MFD2938343.1"/>
    </source>
</evidence>
<protein>
    <submittedName>
        <fullName evidence="1">Uncharacterized protein</fullName>
    </submittedName>
</protein>
<comment type="caution">
    <text evidence="1">The sequence shown here is derived from an EMBL/GenBank/DDBJ whole genome shotgun (WGS) entry which is preliminary data.</text>
</comment>
<organism evidence="1 2">
    <name type="scientific">Spirosoma flavum</name>
    <dbReference type="NCBI Taxonomy" id="2048557"/>
    <lineage>
        <taxon>Bacteria</taxon>
        <taxon>Pseudomonadati</taxon>
        <taxon>Bacteroidota</taxon>
        <taxon>Cytophagia</taxon>
        <taxon>Cytophagales</taxon>
        <taxon>Cytophagaceae</taxon>
        <taxon>Spirosoma</taxon>
    </lineage>
</organism>
<dbReference type="EMBL" id="JBHUOM010000058">
    <property type="protein sequence ID" value="MFD2938343.1"/>
    <property type="molecule type" value="Genomic_DNA"/>
</dbReference>
<dbReference type="Proteomes" id="UP001597512">
    <property type="component" value="Unassembled WGS sequence"/>
</dbReference>